<reference evidence="1 2" key="1">
    <citation type="journal article" date="2004" name="Int. J. Syst. Evol. Microbiol.">
        <title>Kaistella koreensis gen. nov., sp. nov., a novel member of the Chryseobacterium-Bergeyella-Riemerella branch.</title>
        <authorList>
            <person name="Kim M.K."/>
            <person name="Im W.T."/>
            <person name="Shin Y.K."/>
            <person name="Lim J.H."/>
            <person name="Kim S.H."/>
            <person name="Lee B.C."/>
            <person name="Park M.Y."/>
            <person name="Lee K.Y."/>
            <person name="Lee S.T."/>
        </authorList>
    </citation>
    <scope>NUCLEOTIDE SEQUENCE [LARGE SCALE GENOMIC DNA]</scope>
    <source>
        <strain evidence="1 2">CCUG 49689</strain>
    </source>
</reference>
<keyword evidence="2" id="KW-1185">Reference proteome</keyword>
<name>A0A0J7IVP6_9FLAO</name>
<evidence type="ECO:0000313" key="1">
    <source>
        <dbReference type="EMBL" id="KMQ70373.1"/>
    </source>
</evidence>
<evidence type="ECO:0000313" key="2">
    <source>
        <dbReference type="Proteomes" id="UP000035900"/>
    </source>
</evidence>
<protein>
    <submittedName>
        <fullName evidence="1">Uncharacterized protein</fullName>
    </submittedName>
</protein>
<dbReference type="EMBL" id="LFNG01000020">
    <property type="protein sequence ID" value="KMQ70373.1"/>
    <property type="molecule type" value="Genomic_DNA"/>
</dbReference>
<dbReference type="AlphaFoldDB" id="A0A0J7IVP6"/>
<organism evidence="1 2">
    <name type="scientific">Chryseobacterium koreense CCUG 49689</name>
    <dbReference type="NCBI Taxonomy" id="1304281"/>
    <lineage>
        <taxon>Bacteria</taxon>
        <taxon>Pseudomonadati</taxon>
        <taxon>Bacteroidota</taxon>
        <taxon>Flavobacteriia</taxon>
        <taxon>Flavobacteriales</taxon>
        <taxon>Weeksellaceae</taxon>
        <taxon>Chryseobacterium group</taxon>
        <taxon>Chryseobacterium</taxon>
    </lineage>
</organism>
<proteinExistence type="predicted"/>
<gene>
    <name evidence="1" type="ORF">ACM44_12450</name>
</gene>
<dbReference type="Proteomes" id="UP000035900">
    <property type="component" value="Unassembled WGS sequence"/>
</dbReference>
<accession>A0A0J7IVP6</accession>
<dbReference type="PATRIC" id="fig|1304281.5.peg.2686"/>
<comment type="caution">
    <text evidence="1">The sequence shown here is derived from an EMBL/GenBank/DDBJ whole genome shotgun (WGS) entry which is preliminary data.</text>
</comment>
<sequence>MGSFDSFLGITGKVGDCVFYTLNGKPVVRRVQKKKKGPKSAAQIAAQKKNTEFGKASAAGKYLRRALQHEFETLRDVFLYQRINQLLLRIKNLDPAPDGKKTVKGGLGTTQGAELFLGFRFRKNKKYSKEIMFSPSANGEIAFIGASPTEVPFQIIELQINFKNGQFRRETAPAEASETGAVHWKRKFRRRKDYSHFLFVFGEQTFQGMVI</sequence>